<name>A0A183I455_9BILA</name>
<organism evidence="5">
    <name type="scientific">Onchocerca flexuosa</name>
    <dbReference type="NCBI Taxonomy" id="387005"/>
    <lineage>
        <taxon>Eukaryota</taxon>
        <taxon>Metazoa</taxon>
        <taxon>Ecdysozoa</taxon>
        <taxon>Nematoda</taxon>
        <taxon>Chromadorea</taxon>
        <taxon>Rhabditida</taxon>
        <taxon>Spirurina</taxon>
        <taxon>Spiruromorpha</taxon>
        <taxon>Filarioidea</taxon>
        <taxon>Onchocercidae</taxon>
        <taxon>Onchocerca</taxon>
    </lineage>
</organism>
<dbReference type="Proteomes" id="UP000267606">
    <property type="component" value="Unassembled WGS sequence"/>
</dbReference>
<protein>
    <submittedName>
        <fullName evidence="3 5">Uncharacterized protein</fullName>
    </submittedName>
</protein>
<reference evidence="3 4" key="2">
    <citation type="submission" date="2018-11" db="EMBL/GenBank/DDBJ databases">
        <authorList>
            <consortium name="Pathogen Informatics"/>
        </authorList>
    </citation>
    <scope>NUCLEOTIDE SEQUENCE [LARGE SCALE GENOMIC DNA]</scope>
</reference>
<sequence>MELSENGRSQSKGNGTQILAKNYNPESKENVSEEKNEAEYLKEKFFAKLEKYLHLKEQYFCCCSINIWMLTIAIFTVITAIKTQVALIVTEGFTGGVIHFILIFPVWISGILAIFAYLCKIPLLILPFIIYLILINSLVSASLIAFTIIAIPEKITVSAYFIVFFTIFGIQIITLVKLYVAFRWYISAKELKKIKESDDKKD</sequence>
<keyword evidence="2" id="KW-1133">Transmembrane helix</keyword>
<evidence type="ECO:0000313" key="5">
    <source>
        <dbReference type="WBParaSite" id="OFLC_0001452501-mRNA-1"/>
    </source>
</evidence>
<dbReference type="AlphaFoldDB" id="A0A183I455"/>
<evidence type="ECO:0000256" key="2">
    <source>
        <dbReference type="SAM" id="Phobius"/>
    </source>
</evidence>
<accession>A0A183I455</accession>
<evidence type="ECO:0000313" key="3">
    <source>
        <dbReference type="EMBL" id="VDP17393.1"/>
    </source>
</evidence>
<keyword evidence="2" id="KW-0812">Transmembrane</keyword>
<feature type="transmembrane region" description="Helical" evidence="2">
    <location>
        <begin position="125"/>
        <end position="151"/>
    </location>
</feature>
<keyword evidence="2" id="KW-0472">Membrane</keyword>
<gene>
    <name evidence="3" type="ORF">OFLC_LOCUS14517</name>
</gene>
<dbReference type="EMBL" id="UZAJ01040920">
    <property type="protein sequence ID" value="VDP17393.1"/>
    <property type="molecule type" value="Genomic_DNA"/>
</dbReference>
<evidence type="ECO:0000313" key="4">
    <source>
        <dbReference type="Proteomes" id="UP000267606"/>
    </source>
</evidence>
<feature type="region of interest" description="Disordered" evidence="1">
    <location>
        <begin position="1"/>
        <end position="31"/>
    </location>
</feature>
<feature type="compositionally biased region" description="Polar residues" evidence="1">
    <location>
        <begin position="1"/>
        <end position="19"/>
    </location>
</feature>
<feature type="transmembrane region" description="Helical" evidence="2">
    <location>
        <begin position="157"/>
        <end position="186"/>
    </location>
</feature>
<dbReference type="WBParaSite" id="OFLC_0001452501-mRNA-1">
    <property type="protein sequence ID" value="OFLC_0001452501-mRNA-1"/>
    <property type="gene ID" value="OFLC_0001452501"/>
</dbReference>
<proteinExistence type="predicted"/>
<keyword evidence="4" id="KW-1185">Reference proteome</keyword>
<reference evidence="5" key="1">
    <citation type="submission" date="2016-06" db="UniProtKB">
        <authorList>
            <consortium name="WormBaseParasite"/>
        </authorList>
    </citation>
    <scope>IDENTIFICATION</scope>
</reference>
<feature type="transmembrane region" description="Helical" evidence="2">
    <location>
        <begin position="59"/>
        <end position="81"/>
    </location>
</feature>
<evidence type="ECO:0000256" key="1">
    <source>
        <dbReference type="SAM" id="MobiDB-lite"/>
    </source>
</evidence>
<feature type="transmembrane region" description="Helical" evidence="2">
    <location>
        <begin position="93"/>
        <end position="118"/>
    </location>
</feature>